<comment type="function">
    <text evidence="1">Auxin response factors (ARFs) are transcriptional factors that bind specifically to the DNA sequence 5'-TGTCTC-3' found in the auxin-responsive promoter elements (AuxREs).</text>
</comment>
<sequence>MKATASSAAPSAAPNGSDGTGEKRTINAELWHACAGPLVSLPPVGSLVVYFPQGHSEQVAASMQKDIDVHVPNYPNLPSKLICLLHNVTLHADSETDEVYAQMTLQPVSTYDKEALQLSELALRQTRPPMEFFCKTLTASDTSTHGGFSVPRRAAEKIFPPLDYSMQPPAQELQARDLHDNTWTFRHIYRGQPKRHLLTTGWSLFVSGKRLIAGDSVLFIRDEKQQLLLGIRRANRQPTNISSSVLSSDSMHIGVLAAAAHAAANHSPFTVFYNPRASPSEFVVPFAKYQKAVYGNQISLGMRFRMLFETEESGTRRSGGMNLQQVRGATGFRYGR</sequence>
<protein>
    <submittedName>
        <fullName evidence="12">Auxin response factor 19-like isoform X3</fullName>
    </submittedName>
</protein>
<dbReference type="GO" id="GO:0009734">
    <property type="term" value="P:auxin-activated signaling pathway"/>
    <property type="evidence" value="ECO:0007669"/>
    <property type="project" value="UniProtKB-KW"/>
</dbReference>
<dbReference type="Pfam" id="PF02362">
    <property type="entry name" value="B3"/>
    <property type="match status" value="1"/>
</dbReference>
<dbReference type="InterPro" id="IPR044835">
    <property type="entry name" value="ARF_plant"/>
</dbReference>
<dbReference type="GO" id="GO:0005634">
    <property type="term" value="C:nucleus"/>
    <property type="evidence" value="ECO:0007669"/>
    <property type="project" value="UniProtKB-SubCell"/>
</dbReference>
<dbReference type="GO" id="GO:0006355">
    <property type="term" value="P:regulation of DNA-templated transcription"/>
    <property type="evidence" value="ECO:0007669"/>
    <property type="project" value="InterPro"/>
</dbReference>
<dbReference type="CDD" id="cd10017">
    <property type="entry name" value="B3_DNA"/>
    <property type="match status" value="1"/>
</dbReference>
<dbReference type="GeneID" id="109711486"/>
<proteinExistence type="inferred from homology"/>
<evidence type="ECO:0000313" key="11">
    <source>
        <dbReference type="Proteomes" id="UP000515123"/>
    </source>
</evidence>
<dbReference type="SUPFAM" id="SSF101936">
    <property type="entry name" value="DNA-binding pseudobarrel domain"/>
    <property type="match status" value="1"/>
</dbReference>
<keyword evidence="11" id="KW-1185">Reference proteome</keyword>
<dbReference type="SMART" id="SM01019">
    <property type="entry name" value="B3"/>
    <property type="match status" value="1"/>
</dbReference>
<feature type="compositionally biased region" description="Low complexity" evidence="9">
    <location>
        <begin position="1"/>
        <end position="14"/>
    </location>
</feature>
<dbReference type="AlphaFoldDB" id="A0A6P5F9K5"/>
<feature type="region of interest" description="Disordered" evidence="9">
    <location>
        <begin position="1"/>
        <end position="23"/>
    </location>
</feature>
<evidence type="ECO:0000259" key="10">
    <source>
        <dbReference type="PROSITE" id="PS50863"/>
    </source>
</evidence>
<evidence type="ECO:0000256" key="9">
    <source>
        <dbReference type="SAM" id="MobiDB-lite"/>
    </source>
</evidence>
<dbReference type="RefSeq" id="XP_020090138.1">
    <property type="nucleotide sequence ID" value="XM_020234549.1"/>
</dbReference>
<keyword evidence="7" id="KW-0539">Nucleus</keyword>
<evidence type="ECO:0000256" key="8">
    <source>
        <dbReference type="ARBA" id="ARBA00023294"/>
    </source>
</evidence>
<reference evidence="11" key="1">
    <citation type="journal article" date="2015" name="Nat. Genet.">
        <title>The pineapple genome and the evolution of CAM photosynthesis.</title>
        <authorList>
            <person name="Ming R."/>
            <person name="VanBuren R."/>
            <person name="Wai C.M."/>
            <person name="Tang H."/>
            <person name="Schatz M.C."/>
            <person name="Bowers J.E."/>
            <person name="Lyons E."/>
            <person name="Wang M.L."/>
            <person name="Chen J."/>
            <person name="Biggers E."/>
            <person name="Zhang J."/>
            <person name="Huang L."/>
            <person name="Zhang L."/>
            <person name="Miao W."/>
            <person name="Zhang J."/>
            <person name="Ye Z."/>
            <person name="Miao C."/>
            <person name="Lin Z."/>
            <person name="Wang H."/>
            <person name="Zhou H."/>
            <person name="Yim W.C."/>
            <person name="Priest H.D."/>
            <person name="Zheng C."/>
            <person name="Woodhouse M."/>
            <person name="Edger P.P."/>
            <person name="Guyot R."/>
            <person name="Guo H.B."/>
            <person name="Guo H."/>
            <person name="Zheng G."/>
            <person name="Singh R."/>
            <person name="Sharma A."/>
            <person name="Min X."/>
            <person name="Zheng Y."/>
            <person name="Lee H."/>
            <person name="Gurtowski J."/>
            <person name="Sedlazeck F.J."/>
            <person name="Harkess A."/>
            <person name="McKain M.R."/>
            <person name="Liao Z."/>
            <person name="Fang J."/>
            <person name="Liu J."/>
            <person name="Zhang X."/>
            <person name="Zhang Q."/>
            <person name="Hu W."/>
            <person name="Qin Y."/>
            <person name="Wang K."/>
            <person name="Chen L.Y."/>
            <person name="Shirley N."/>
            <person name="Lin Y.R."/>
            <person name="Liu L.Y."/>
            <person name="Hernandez A.G."/>
            <person name="Wright C.L."/>
            <person name="Bulone V."/>
            <person name="Tuskan G.A."/>
            <person name="Heath K."/>
            <person name="Zee F."/>
            <person name="Moore P.H."/>
            <person name="Sunkar R."/>
            <person name="Leebens-Mack J.H."/>
            <person name="Mockler T."/>
            <person name="Bennetzen J.L."/>
            <person name="Freeling M."/>
            <person name="Sankoff D."/>
            <person name="Paterson A.H."/>
            <person name="Zhu X."/>
            <person name="Yang X."/>
            <person name="Smith J.A."/>
            <person name="Cushman J.C."/>
            <person name="Paull R.E."/>
            <person name="Yu Q."/>
        </authorList>
    </citation>
    <scope>NUCLEOTIDE SEQUENCE [LARGE SCALE GENOMIC DNA]</scope>
    <source>
        <strain evidence="11">cv. F153</strain>
    </source>
</reference>
<reference evidence="12" key="2">
    <citation type="submission" date="2025-08" db="UniProtKB">
        <authorList>
            <consortium name="RefSeq"/>
        </authorList>
    </citation>
    <scope>IDENTIFICATION</scope>
    <source>
        <tissue evidence="12">Leaf</tissue>
    </source>
</reference>
<dbReference type="Proteomes" id="UP000515123">
    <property type="component" value="Linkage group 6"/>
</dbReference>
<keyword evidence="4" id="KW-0805">Transcription regulation</keyword>
<dbReference type="OrthoDB" id="2016915at2759"/>
<evidence type="ECO:0000256" key="1">
    <source>
        <dbReference type="ARBA" id="ARBA00003182"/>
    </source>
</evidence>
<evidence type="ECO:0000313" key="12">
    <source>
        <dbReference type="RefSeq" id="XP_020090138.1"/>
    </source>
</evidence>
<keyword evidence="8" id="KW-0927">Auxin signaling pathway</keyword>
<keyword evidence="5" id="KW-0238">DNA-binding</keyword>
<evidence type="ECO:0000256" key="4">
    <source>
        <dbReference type="ARBA" id="ARBA00023015"/>
    </source>
</evidence>
<accession>A0A6P5F9K5</accession>
<dbReference type="PANTHER" id="PTHR31384">
    <property type="entry name" value="AUXIN RESPONSE FACTOR 4-RELATED"/>
    <property type="match status" value="1"/>
</dbReference>
<organism evidence="11 12">
    <name type="scientific">Ananas comosus</name>
    <name type="common">Pineapple</name>
    <name type="synonym">Ananas ananas</name>
    <dbReference type="NCBI Taxonomy" id="4615"/>
    <lineage>
        <taxon>Eukaryota</taxon>
        <taxon>Viridiplantae</taxon>
        <taxon>Streptophyta</taxon>
        <taxon>Embryophyta</taxon>
        <taxon>Tracheophyta</taxon>
        <taxon>Spermatophyta</taxon>
        <taxon>Magnoliopsida</taxon>
        <taxon>Liliopsida</taxon>
        <taxon>Poales</taxon>
        <taxon>Bromeliaceae</taxon>
        <taxon>Bromelioideae</taxon>
        <taxon>Ananas</taxon>
    </lineage>
</organism>
<dbReference type="PROSITE" id="PS50863">
    <property type="entry name" value="B3"/>
    <property type="match status" value="1"/>
</dbReference>
<comment type="subcellular location">
    <subcellularLocation>
        <location evidence="2">Nucleus</location>
    </subcellularLocation>
</comment>
<evidence type="ECO:0000256" key="3">
    <source>
        <dbReference type="ARBA" id="ARBA00007853"/>
    </source>
</evidence>
<evidence type="ECO:0000256" key="7">
    <source>
        <dbReference type="ARBA" id="ARBA00023242"/>
    </source>
</evidence>
<evidence type="ECO:0000256" key="5">
    <source>
        <dbReference type="ARBA" id="ARBA00023125"/>
    </source>
</evidence>
<gene>
    <name evidence="12" type="primary">LOC109711486</name>
</gene>
<feature type="domain" description="TF-B3" evidence="10">
    <location>
        <begin position="133"/>
        <end position="235"/>
    </location>
</feature>
<evidence type="ECO:0000256" key="2">
    <source>
        <dbReference type="ARBA" id="ARBA00004123"/>
    </source>
</evidence>
<dbReference type="FunFam" id="2.40.330.10:FF:000001">
    <property type="entry name" value="Auxin response factor"/>
    <property type="match status" value="1"/>
</dbReference>
<name>A0A6P5F9K5_ANACO</name>
<dbReference type="PANTHER" id="PTHR31384:SF9">
    <property type="entry name" value="AUXIN RESPONSE FACTOR 19"/>
    <property type="match status" value="1"/>
</dbReference>
<comment type="similarity">
    <text evidence="3">Belongs to the ARF family.</text>
</comment>
<dbReference type="InterPro" id="IPR015300">
    <property type="entry name" value="DNA-bd_pseudobarrel_sf"/>
</dbReference>
<keyword evidence="6" id="KW-0804">Transcription</keyword>
<dbReference type="GO" id="GO:0003677">
    <property type="term" value="F:DNA binding"/>
    <property type="evidence" value="ECO:0007669"/>
    <property type="project" value="UniProtKB-KW"/>
</dbReference>
<evidence type="ECO:0000256" key="6">
    <source>
        <dbReference type="ARBA" id="ARBA00023163"/>
    </source>
</evidence>
<dbReference type="Gene3D" id="2.40.330.10">
    <property type="entry name" value="DNA-binding pseudobarrel domain"/>
    <property type="match status" value="1"/>
</dbReference>
<dbReference type="InterPro" id="IPR003340">
    <property type="entry name" value="B3_DNA-bd"/>
</dbReference>